<dbReference type="InterPro" id="IPR013783">
    <property type="entry name" value="Ig-like_fold"/>
</dbReference>
<reference evidence="11 12" key="1">
    <citation type="journal article" date="2018" name="G3 (Bethesda)">
        <title>A High-Quality Reference Genome for the Invasive Mosquitofish Gambusia affinis Using a Chicago Library.</title>
        <authorList>
            <person name="Hoffberg S.L."/>
            <person name="Troendle N.J."/>
            <person name="Glenn T.C."/>
            <person name="Mahmud O."/>
            <person name="Louha S."/>
            <person name="Chalopin D."/>
            <person name="Bennetzen J.L."/>
            <person name="Mauricio R."/>
        </authorList>
    </citation>
    <scope>NUCLEOTIDE SEQUENCE [LARGE SCALE GENOMIC DNA]</scope>
    <source>
        <strain evidence="11">NE01/NJP1002.9</strain>
        <tissue evidence="11">Muscle</tissue>
    </source>
</reference>
<comment type="similarity">
    <text evidence="2">Belongs to the FAM187 family.</text>
</comment>
<feature type="region of interest" description="Disordered" evidence="8">
    <location>
        <begin position="199"/>
        <end position="220"/>
    </location>
</feature>
<dbReference type="GO" id="GO:0016020">
    <property type="term" value="C:membrane"/>
    <property type="evidence" value="ECO:0007669"/>
    <property type="project" value="UniProtKB-SubCell"/>
</dbReference>
<feature type="region of interest" description="Disordered" evidence="8">
    <location>
        <begin position="1"/>
        <end position="47"/>
    </location>
</feature>
<comment type="caution">
    <text evidence="11">The sequence shown here is derived from an EMBL/GenBank/DDBJ whole genome shotgun (WGS) entry which is preliminary data.</text>
</comment>
<evidence type="ECO:0000256" key="2">
    <source>
        <dbReference type="ARBA" id="ARBA00008727"/>
    </source>
</evidence>
<organism evidence="11 12">
    <name type="scientific">Gambusia affinis</name>
    <name type="common">Western mosquitofish</name>
    <name type="synonym">Heterandria affinis</name>
    <dbReference type="NCBI Taxonomy" id="33528"/>
    <lineage>
        <taxon>Eukaryota</taxon>
        <taxon>Metazoa</taxon>
        <taxon>Chordata</taxon>
        <taxon>Craniata</taxon>
        <taxon>Vertebrata</taxon>
        <taxon>Euteleostomi</taxon>
        <taxon>Actinopterygii</taxon>
        <taxon>Neopterygii</taxon>
        <taxon>Teleostei</taxon>
        <taxon>Neoteleostei</taxon>
        <taxon>Acanthomorphata</taxon>
        <taxon>Ovalentaria</taxon>
        <taxon>Atherinomorphae</taxon>
        <taxon>Cyprinodontiformes</taxon>
        <taxon>Poeciliidae</taxon>
        <taxon>Poeciliinae</taxon>
        <taxon>Gambusia</taxon>
    </lineage>
</organism>
<evidence type="ECO:0000259" key="10">
    <source>
        <dbReference type="PROSITE" id="PS50835"/>
    </source>
</evidence>
<dbReference type="Gene3D" id="2.60.40.10">
    <property type="entry name" value="Immunoglobulins"/>
    <property type="match status" value="2"/>
</dbReference>
<evidence type="ECO:0000256" key="7">
    <source>
        <dbReference type="ARBA" id="ARBA00023180"/>
    </source>
</evidence>
<accession>A0A315W0N9</accession>
<sequence length="910" mass="102190">MKRPSLPHGDEASLKGACNLSQNDRSDISASADGSMEKAVARSTIPRERQRPAETLSLFLLNHEPYPDLNSAEEQQAGNDAAKSFKCSVYIPEAKRGEEASLSSFISLQTARLLYRWHGCTNKLTNDLGYVAENTNILFLEEINVHQQLVVSLHVRQRLKLHLIGSFTAKPAIESCNHSPIGSAYCALCNAGVIKNRDKKQKKDSSSGTTSSLMEESELPAALRPTVEGSVCSQAGYTLLSNQTSVSFRNTPLEEQDELKKRSFRNSTFCPHPVEEMEKRFHRADCRCPKVQILFLDQDATKIERFVAECLISQNQRISLRLMERESATETEHICGAWKLNAASPCLVLTQRSGRLIGEQQQFSQTNTVKAALTWLVVLGCCCGMKHSLLFALGDSFHFPTRFPPLTEGCVSQNSWCCTEDFKTNQRKEFLLLPSEEMHRSRPKTANQRQESEIFNLEKSKKFQFSVKLGSYDGSEGSVMQLLHVCSEWEILMLFSMISTCLVVVLMYSAVWSFEAPEEKKDVFSSTACPAFLTFTNAAYISGVTVELPCHCKPEEVQSVVWFFRKHWSNFDETRALTDHHGNKLTDTSKVPHSSDLRSRFSIRMFSLLIFKAGPEDSGLYICGSAHKDFFYGYDLDIQEAPTLISPPRVSTESRKKRHRSSFVVYSHPMYKVFISFRSWSVCDRCGAPGEQVRIGLCYVHSRFLHVRYRMANQTVASCGSEGVPMSFSRINQAPKVEIRSCQVTCPPEPPPPSKLTALMTFLGYSSASSPVPVPVFYLSHPADGVVTLGCPGARPNMVVGWDQGSKPIYRSENTSSGNFYPRITIDTGHHLVFNPAKSRDSGVYYCWLQGRRAAQIRLLVYVHLGKDQTVWASPDFPESMKTLFTYYGVMTAVFCLMLIGRIGFELIRD</sequence>
<dbReference type="InterPro" id="IPR039311">
    <property type="entry name" value="FAM187A/B"/>
</dbReference>
<feature type="transmembrane region" description="Helical" evidence="9">
    <location>
        <begin position="885"/>
        <end position="905"/>
    </location>
</feature>
<dbReference type="SMART" id="SM00409">
    <property type="entry name" value="IG"/>
    <property type="match status" value="2"/>
</dbReference>
<evidence type="ECO:0000256" key="8">
    <source>
        <dbReference type="SAM" id="MobiDB-lite"/>
    </source>
</evidence>
<feature type="domain" description="Ig-like" evidence="10">
    <location>
        <begin position="773"/>
        <end position="847"/>
    </location>
</feature>
<evidence type="ECO:0000256" key="4">
    <source>
        <dbReference type="ARBA" id="ARBA00022729"/>
    </source>
</evidence>
<dbReference type="PANTHER" id="PTHR32178">
    <property type="entry name" value="FAM187"/>
    <property type="match status" value="1"/>
</dbReference>
<dbReference type="PANTHER" id="PTHR32178:SF7">
    <property type="entry name" value="IG-LIKE V-TYPE DOMAIN-CONTAINING PROTEIN FAM187A"/>
    <property type="match status" value="1"/>
</dbReference>
<evidence type="ECO:0000256" key="3">
    <source>
        <dbReference type="ARBA" id="ARBA00022692"/>
    </source>
</evidence>
<keyword evidence="4" id="KW-0732">Signal</keyword>
<dbReference type="Proteomes" id="UP000250572">
    <property type="component" value="Unassembled WGS sequence"/>
</dbReference>
<dbReference type="PROSITE" id="PS50835">
    <property type="entry name" value="IG_LIKE"/>
    <property type="match status" value="2"/>
</dbReference>
<dbReference type="SUPFAM" id="SSF48726">
    <property type="entry name" value="Immunoglobulin"/>
    <property type="match status" value="2"/>
</dbReference>
<dbReference type="Pfam" id="PF07686">
    <property type="entry name" value="V-set"/>
    <property type="match status" value="1"/>
</dbReference>
<keyword evidence="12" id="KW-1185">Reference proteome</keyword>
<keyword evidence="5 9" id="KW-1133">Transmembrane helix</keyword>
<dbReference type="InterPro" id="IPR003599">
    <property type="entry name" value="Ig_sub"/>
</dbReference>
<feature type="non-terminal residue" evidence="11">
    <location>
        <position position="910"/>
    </location>
</feature>
<dbReference type="InterPro" id="IPR007110">
    <property type="entry name" value="Ig-like_dom"/>
</dbReference>
<feature type="domain" description="Ig-like" evidence="10">
    <location>
        <begin position="530"/>
        <end position="646"/>
    </location>
</feature>
<proteinExistence type="inferred from homology"/>
<evidence type="ECO:0000313" key="11">
    <source>
        <dbReference type="EMBL" id="PWA29470.1"/>
    </source>
</evidence>
<dbReference type="STRING" id="33528.ENSGAFP00000000663"/>
<evidence type="ECO:0000256" key="1">
    <source>
        <dbReference type="ARBA" id="ARBA00004479"/>
    </source>
</evidence>
<keyword evidence="7" id="KW-0325">Glycoprotein</keyword>
<feature type="compositionally biased region" description="Basic and acidic residues" evidence="8">
    <location>
        <begin position="35"/>
        <end position="47"/>
    </location>
</feature>
<dbReference type="InterPro" id="IPR013106">
    <property type="entry name" value="Ig_V-set"/>
</dbReference>
<evidence type="ECO:0000256" key="9">
    <source>
        <dbReference type="SAM" id="Phobius"/>
    </source>
</evidence>
<gene>
    <name evidence="11" type="ORF">CCH79_00017075</name>
</gene>
<evidence type="ECO:0000256" key="6">
    <source>
        <dbReference type="ARBA" id="ARBA00023136"/>
    </source>
</evidence>
<evidence type="ECO:0000313" key="12">
    <source>
        <dbReference type="Proteomes" id="UP000250572"/>
    </source>
</evidence>
<dbReference type="AlphaFoldDB" id="A0A315W0N9"/>
<name>A0A315W0N9_GAMAF</name>
<evidence type="ECO:0000256" key="5">
    <source>
        <dbReference type="ARBA" id="ARBA00022989"/>
    </source>
</evidence>
<protein>
    <recommendedName>
        <fullName evidence="10">Ig-like domain-containing protein</fullName>
    </recommendedName>
</protein>
<keyword evidence="6 9" id="KW-0472">Membrane</keyword>
<comment type="subcellular location">
    <subcellularLocation>
        <location evidence="1">Membrane</location>
        <topology evidence="1">Single-pass type I membrane protein</topology>
    </subcellularLocation>
</comment>
<dbReference type="EMBL" id="NHOQ01000586">
    <property type="protein sequence ID" value="PWA29470.1"/>
    <property type="molecule type" value="Genomic_DNA"/>
</dbReference>
<keyword evidence="3 9" id="KW-0812">Transmembrane</keyword>
<dbReference type="InterPro" id="IPR036179">
    <property type="entry name" value="Ig-like_dom_sf"/>
</dbReference>